<evidence type="ECO:0000256" key="10">
    <source>
        <dbReference type="PIRSR" id="PIRSR639901-1"/>
    </source>
</evidence>
<dbReference type="PANTHER" id="PTHR42755:SF1">
    <property type="entry name" value="3-DEOXY-D-MANNO-OCTULOSONIC ACID TRANSFERASE, MITOCHONDRIAL-RELATED"/>
    <property type="match status" value="1"/>
</dbReference>
<evidence type="ECO:0000256" key="9">
    <source>
        <dbReference type="ARBA" id="ARBA00049183"/>
    </source>
</evidence>
<keyword evidence="12" id="KW-0448">Lipopolysaccharide biosynthesis</keyword>
<dbReference type="EMBL" id="AUXW01000057">
    <property type="protein sequence ID" value="KKE85375.1"/>
    <property type="molecule type" value="Genomic_DNA"/>
</dbReference>
<dbReference type="InterPro" id="IPR007507">
    <property type="entry name" value="Glycos_transf_N"/>
</dbReference>
<dbReference type="InterPro" id="IPR039901">
    <property type="entry name" value="Kdotransferase"/>
</dbReference>
<feature type="site" description="Transition state stabilizer" evidence="11">
    <location>
        <position position="147"/>
    </location>
</feature>
<dbReference type="Proteomes" id="UP000033434">
    <property type="component" value="Unassembled WGS sequence"/>
</dbReference>
<keyword evidence="12" id="KW-0472">Membrane</keyword>
<keyword evidence="12" id="KW-0812">Transmembrane</keyword>
<organism evidence="14 15">
    <name type="scientific">Pseudoalteromonas luteoviolacea S4054</name>
    <dbReference type="NCBI Taxonomy" id="1129367"/>
    <lineage>
        <taxon>Bacteria</taxon>
        <taxon>Pseudomonadati</taxon>
        <taxon>Pseudomonadota</taxon>
        <taxon>Gammaproteobacteria</taxon>
        <taxon>Alteromonadales</taxon>
        <taxon>Pseudoalteromonadaceae</taxon>
        <taxon>Pseudoalteromonas</taxon>
    </lineage>
</organism>
<dbReference type="Pfam" id="PF04413">
    <property type="entry name" value="Glycos_transf_N"/>
    <property type="match status" value="1"/>
</dbReference>
<evidence type="ECO:0000256" key="7">
    <source>
        <dbReference type="ARBA" id="ARBA00022968"/>
    </source>
</evidence>
<evidence type="ECO:0000256" key="12">
    <source>
        <dbReference type="RuleBase" id="RU365103"/>
    </source>
</evidence>
<feature type="domain" description="3-deoxy-D-manno-octulosonic-acid transferase N-terminal" evidence="13">
    <location>
        <begin position="51"/>
        <end position="228"/>
    </location>
</feature>
<feature type="site" description="Transition state stabilizer" evidence="11">
    <location>
        <position position="225"/>
    </location>
</feature>
<comment type="catalytic activity">
    <reaction evidence="9 12">
        <text>lipid IVA (E. coli) + CMP-3-deoxy-beta-D-manno-octulosonate = alpha-Kdo-(2-&gt;6)-lipid IVA (E. coli) + CMP + H(+)</text>
        <dbReference type="Rhea" id="RHEA:28066"/>
        <dbReference type="ChEBI" id="CHEBI:15378"/>
        <dbReference type="ChEBI" id="CHEBI:58603"/>
        <dbReference type="ChEBI" id="CHEBI:60364"/>
        <dbReference type="ChEBI" id="CHEBI:60377"/>
        <dbReference type="ChEBI" id="CHEBI:85987"/>
        <dbReference type="EC" id="2.4.99.12"/>
    </reaction>
</comment>
<feature type="transmembrane region" description="Helical" evidence="12">
    <location>
        <begin position="20"/>
        <end position="38"/>
    </location>
</feature>
<dbReference type="GO" id="GO:0009244">
    <property type="term" value="P:lipopolysaccharide core region biosynthetic process"/>
    <property type="evidence" value="ECO:0007669"/>
    <property type="project" value="UniProtKB-UniRule"/>
</dbReference>
<evidence type="ECO:0000256" key="2">
    <source>
        <dbReference type="ARBA" id="ARBA00004713"/>
    </source>
</evidence>
<dbReference type="UniPathway" id="UPA00958"/>
<evidence type="ECO:0000313" key="14">
    <source>
        <dbReference type="EMBL" id="KKE85375.1"/>
    </source>
</evidence>
<keyword evidence="12" id="KW-1003">Cell membrane</keyword>
<reference evidence="14 15" key="1">
    <citation type="journal article" date="2015" name="BMC Genomics">
        <title>Genome mining reveals unlocked bioactive potential of marine Gram-negative bacteria.</title>
        <authorList>
            <person name="Machado H."/>
            <person name="Sonnenschein E.C."/>
            <person name="Melchiorsen J."/>
            <person name="Gram L."/>
        </authorList>
    </citation>
    <scope>NUCLEOTIDE SEQUENCE [LARGE SCALE GENOMIC DNA]</scope>
    <source>
        <strain evidence="14 15">S4054</strain>
    </source>
</reference>
<evidence type="ECO:0000256" key="3">
    <source>
        <dbReference type="ARBA" id="ARBA00006380"/>
    </source>
</evidence>
<dbReference type="AlphaFoldDB" id="A0A0F6AGN4"/>
<name>A0A0F6AGN4_9GAMM</name>
<keyword evidence="12" id="KW-1133">Transmembrane helix</keyword>
<protein>
    <recommendedName>
        <fullName evidence="5 12">3-deoxy-D-manno-octulosonic acid transferase</fullName>
        <shortName evidence="12">Kdo transferase</shortName>
        <ecNumber evidence="4 12">2.4.99.12</ecNumber>
    </recommendedName>
    <alternativeName>
        <fullName evidence="8 12">Lipid IV(A) 3-deoxy-D-manno-octulosonic acid transferase</fullName>
    </alternativeName>
</protein>
<dbReference type="FunFam" id="3.40.50.11720:FF:000001">
    <property type="entry name" value="3-deoxy-D-manno-octulosonic acid transferase"/>
    <property type="match status" value="1"/>
</dbReference>
<dbReference type="PANTHER" id="PTHR42755">
    <property type="entry name" value="3-DEOXY-MANNO-OCTULOSONATE CYTIDYLYLTRANSFERASE"/>
    <property type="match status" value="1"/>
</dbReference>
<gene>
    <name evidence="14" type="ORF">N479_05070</name>
</gene>
<comment type="subcellular location">
    <subcellularLocation>
        <location evidence="1">Cell inner membrane</location>
        <topology evidence="1">Single-pass membrane protein</topology>
        <orientation evidence="1">Cytoplasmic side</orientation>
    </subcellularLocation>
    <subcellularLocation>
        <location evidence="12">Cell membrane</location>
    </subcellularLocation>
</comment>
<dbReference type="InterPro" id="IPR038107">
    <property type="entry name" value="Glycos_transf_N_sf"/>
</dbReference>
<evidence type="ECO:0000256" key="11">
    <source>
        <dbReference type="PIRSR" id="PIRSR639901-2"/>
    </source>
</evidence>
<dbReference type="Gene3D" id="3.40.50.11720">
    <property type="entry name" value="3-Deoxy-D-manno-octulosonic-acid transferase, N-terminal domain"/>
    <property type="match status" value="1"/>
</dbReference>
<comment type="function">
    <text evidence="12">Involved in lipopolysaccharide (LPS) biosynthesis. Catalyzes the transfer of 3-deoxy-D-manno-octulosonate (Kdo) residue(s) from CMP-Kdo to lipid IV(A), the tetraacyldisaccharide-1,4'-bisphosphate precursor of lipid A.</text>
</comment>
<evidence type="ECO:0000256" key="6">
    <source>
        <dbReference type="ARBA" id="ARBA00022679"/>
    </source>
</evidence>
<keyword evidence="7" id="KW-0735">Signal-anchor</keyword>
<dbReference type="PATRIC" id="fig|1129367.4.peg.604"/>
<dbReference type="EC" id="2.4.99.12" evidence="4 12"/>
<dbReference type="GO" id="GO:0009245">
    <property type="term" value="P:lipid A biosynthetic process"/>
    <property type="evidence" value="ECO:0007669"/>
    <property type="project" value="TreeGrafter"/>
</dbReference>
<sequence>MSNNRVKLRFYFCPDTMTRLIYSITLILLAPLIAFYLYQIRGKKNLGYRAHFGERFGAIDPRLPKEAIIIHCASVGEVLAAAPLIKKVREQHPNDSIIVTCNTPTGRDEITKQFKDSVHVCYLPIDFGFAVHRFIKTLKPKLLLVLETELWPNLFYYANKHHCPVAVVNARLSEKSYRGYQKVASLTRLIMSNITVLASHNEEDAHRFVELGLSSQRVSTTGSIKFDVTLDAHDMQQMHDLSAQLGLRPIWIAGSTHPGEHEQIIAVHKKLLEKIPTALLIIAPRHPEQFSPVADLLSDAGLCFSRRSGPYNPNSQVLLADTLGELKFLYGCAQISFIGGSLIERGGHNPLESAASSVGVLSGPSTYNFSHIYPQLIAQQGAQICADQSELLAQVSKYLHDPKATKLLGAQAHACLALNQGAISRTLNIIDSLLEQ</sequence>
<comment type="caution">
    <text evidence="14">The sequence shown here is derived from an EMBL/GenBank/DDBJ whole genome shotgun (WGS) entry which is preliminary data.</text>
</comment>
<feature type="active site" description="Proton acceptor" evidence="10">
    <location>
        <position position="77"/>
    </location>
</feature>
<evidence type="ECO:0000256" key="5">
    <source>
        <dbReference type="ARBA" id="ARBA00019077"/>
    </source>
</evidence>
<evidence type="ECO:0000313" key="15">
    <source>
        <dbReference type="Proteomes" id="UP000033434"/>
    </source>
</evidence>
<dbReference type="Gene3D" id="3.40.50.2000">
    <property type="entry name" value="Glycogen Phosphorylase B"/>
    <property type="match status" value="1"/>
</dbReference>
<keyword evidence="6 12" id="KW-0808">Transferase</keyword>
<dbReference type="FunFam" id="3.40.50.2000:FF:000032">
    <property type="entry name" value="3-deoxy-D-manno-octulosonic acid transferase"/>
    <property type="match status" value="1"/>
</dbReference>
<evidence type="ECO:0000256" key="8">
    <source>
        <dbReference type="ARBA" id="ARBA00031445"/>
    </source>
</evidence>
<evidence type="ECO:0000256" key="1">
    <source>
        <dbReference type="ARBA" id="ARBA00004388"/>
    </source>
</evidence>
<evidence type="ECO:0000256" key="4">
    <source>
        <dbReference type="ARBA" id="ARBA00012621"/>
    </source>
</evidence>
<dbReference type="NCBIfam" id="NF004388">
    <property type="entry name" value="PRK05749.1-4"/>
    <property type="match status" value="1"/>
</dbReference>
<accession>A0A0F6AGN4</accession>
<evidence type="ECO:0000259" key="13">
    <source>
        <dbReference type="Pfam" id="PF04413"/>
    </source>
</evidence>
<dbReference type="GO" id="GO:0005886">
    <property type="term" value="C:plasma membrane"/>
    <property type="evidence" value="ECO:0007669"/>
    <property type="project" value="UniProtKB-SubCell"/>
</dbReference>
<proteinExistence type="inferred from homology"/>
<dbReference type="GO" id="GO:0043842">
    <property type="term" value="F:Kdo transferase activity"/>
    <property type="evidence" value="ECO:0007669"/>
    <property type="project" value="UniProtKB-EC"/>
</dbReference>
<dbReference type="SUPFAM" id="SSF53756">
    <property type="entry name" value="UDP-Glycosyltransferase/glycogen phosphorylase"/>
    <property type="match status" value="1"/>
</dbReference>
<comment type="similarity">
    <text evidence="3">Belongs to the glycosyltransferase group 1 family. Glycosyltransferase 30 subfamily.</text>
</comment>
<comment type="pathway">
    <text evidence="2 12">Bacterial outer membrane biogenesis; LPS core biosynthesis.</text>
</comment>